<protein>
    <recommendedName>
        <fullName evidence="7">Insulinase family protein</fullName>
    </recommendedName>
</protein>
<dbReference type="InterPro" id="IPR050361">
    <property type="entry name" value="MPP/UQCRC_Complex"/>
</dbReference>
<sequence length="428" mass="48385">MKQYTLPNGIPVILDQMTGTDVVTALVLFKVGSRHETKSINGISHFLEHLFFKGTEHRPTTLDISRELDGVGAEFNAFTSKDYTGYYVKVASRHTALAVDILEDILFHPIFDPAEIDRERGVIIEEINMYEDNPMATAEELSEEMLFGANHPLGYRIAGPKSNINKITRKQIMDYRDTYYHPDNMIVVLAGGLPKDTLQIIRHKFEQAPESDHKTPKQKSFKYAQRSSRFHLEHKPTAQAHLALSFPAPQYKAKSVYAAQVLSTILGGNMSSRLFINVRERQGLCYYIRSGVSPYEDTGAFTIQAGFDTTRIQQAVEAIMAELSALRDAGIEGHELKNAKEYLRGKVSIAMEDSESIANWWGRQWLFSEMIGRPAVSSKDYLRKINAVTISEVNKLAKDLFISSHANLVVIGPYSKRQEQSLKKYLNF</sequence>
<dbReference type="Pfam" id="PF00675">
    <property type="entry name" value="Peptidase_M16"/>
    <property type="match status" value="1"/>
</dbReference>
<evidence type="ECO:0000256" key="1">
    <source>
        <dbReference type="ARBA" id="ARBA00007261"/>
    </source>
</evidence>
<name>A0A2M7H4J0_9BACT</name>
<dbReference type="GO" id="GO:0006508">
    <property type="term" value="P:proteolysis"/>
    <property type="evidence" value="ECO:0007669"/>
    <property type="project" value="InterPro"/>
</dbReference>
<accession>A0A2M7H4J0</accession>
<reference evidence="5 6" key="1">
    <citation type="submission" date="2017-09" db="EMBL/GenBank/DDBJ databases">
        <title>Depth-based differentiation of microbial function through sediment-hosted aquifers and enrichment of novel symbionts in the deep terrestrial subsurface.</title>
        <authorList>
            <person name="Probst A.J."/>
            <person name="Ladd B."/>
            <person name="Jarett J.K."/>
            <person name="Geller-Mcgrath D.E."/>
            <person name="Sieber C.M."/>
            <person name="Emerson J.B."/>
            <person name="Anantharaman K."/>
            <person name="Thomas B.C."/>
            <person name="Malmstrom R."/>
            <person name="Stieglmeier M."/>
            <person name="Klingl A."/>
            <person name="Woyke T."/>
            <person name="Ryan C.M."/>
            <person name="Banfield J.F."/>
        </authorList>
    </citation>
    <scope>NUCLEOTIDE SEQUENCE [LARGE SCALE GENOMIC DNA]</scope>
    <source>
        <strain evidence="5">CG15_BIG_FIL_POST_REV_8_21_14_020_45_12</strain>
    </source>
</reference>
<dbReference type="EMBL" id="PFGC01000020">
    <property type="protein sequence ID" value="PIW37131.1"/>
    <property type="molecule type" value="Genomic_DNA"/>
</dbReference>
<dbReference type="GO" id="GO:0004222">
    <property type="term" value="F:metalloendopeptidase activity"/>
    <property type="evidence" value="ECO:0007669"/>
    <property type="project" value="InterPro"/>
</dbReference>
<comment type="caution">
    <text evidence="5">The sequence shown here is derived from an EMBL/GenBank/DDBJ whole genome shotgun (WGS) entry which is preliminary data.</text>
</comment>
<dbReference type="PROSITE" id="PS00143">
    <property type="entry name" value="INSULINASE"/>
    <property type="match status" value="1"/>
</dbReference>
<dbReference type="Pfam" id="PF05193">
    <property type="entry name" value="Peptidase_M16_C"/>
    <property type="match status" value="1"/>
</dbReference>
<dbReference type="Gene3D" id="3.30.830.10">
    <property type="entry name" value="Metalloenzyme, LuxS/M16 peptidase-like"/>
    <property type="match status" value="2"/>
</dbReference>
<dbReference type="InterPro" id="IPR007863">
    <property type="entry name" value="Peptidase_M16_C"/>
</dbReference>
<dbReference type="InterPro" id="IPR001431">
    <property type="entry name" value="Pept_M16_Zn_BS"/>
</dbReference>
<comment type="similarity">
    <text evidence="1 2">Belongs to the peptidase M16 family.</text>
</comment>
<evidence type="ECO:0000256" key="2">
    <source>
        <dbReference type="RuleBase" id="RU004447"/>
    </source>
</evidence>
<evidence type="ECO:0000313" key="6">
    <source>
        <dbReference type="Proteomes" id="UP000230292"/>
    </source>
</evidence>
<dbReference type="PANTHER" id="PTHR11851">
    <property type="entry name" value="METALLOPROTEASE"/>
    <property type="match status" value="1"/>
</dbReference>
<gene>
    <name evidence="5" type="ORF">COW24_01575</name>
</gene>
<dbReference type="PANTHER" id="PTHR11851:SF49">
    <property type="entry name" value="MITOCHONDRIAL-PROCESSING PEPTIDASE SUBUNIT ALPHA"/>
    <property type="match status" value="1"/>
</dbReference>
<dbReference type="InterPro" id="IPR011765">
    <property type="entry name" value="Pept_M16_N"/>
</dbReference>
<evidence type="ECO:0008006" key="7">
    <source>
        <dbReference type="Google" id="ProtNLM"/>
    </source>
</evidence>
<dbReference type="InterPro" id="IPR011249">
    <property type="entry name" value="Metalloenz_LuxS/M16"/>
</dbReference>
<evidence type="ECO:0000259" key="3">
    <source>
        <dbReference type="Pfam" id="PF00675"/>
    </source>
</evidence>
<dbReference type="GO" id="GO:0046872">
    <property type="term" value="F:metal ion binding"/>
    <property type="evidence" value="ECO:0007669"/>
    <property type="project" value="InterPro"/>
</dbReference>
<feature type="domain" description="Peptidase M16 N-terminal" evidence="3">
    <location>
        <begin position="12"/>
        <end position="160"/>
    </location>
</feature>
<evidence type="ECO:0000313" key="5">
    <source>
        <dbReference type="EMBL" id="PIW37131.1"/>
    </source>
</evidence>
<dbReference type="AlphaFoldDB" id="A0A2M7H4J0"/>
<feature type="domain" description="Peptidase M16 C-terminal" evidence="4">
    <location>
        <begin position="166"/>
        <end position="342"/>
    </location>
</feature>
<dbReference type="SUPFAM" id="SSF63411">
    <property type="entry name" value="LuxS/MPP-like metallohydrolase"/>
    <property type="match status" value="2"/>
</dbReference>
<proteinExistence type="inferred from homology"/>
<evidence type="ECO:0000259" key="4">
    <source>
        <dbReference type="Pfam" id="PF05193"/>
    </source>
</evidence>
<organism evidence="5 6">
    <name type="scientific">Candidatus Kerfeldbacteria bacterium CG15_BIG_FIL_POST_REV_8_21_14_020_45_12</name>
    <dbReference type="NCBI Taxonomy" id="2014247"/>
    <lineage>
        <taxon>Bacteria</taxon>
        <taxon>Candidatus Kerfeldiibacteriota</taxon>
    </lineage>
</organism>
<dbReference type="Proteomes" id="UP000230292">
    <property type="component" value="Unassembled WGS sequence"/>
</dbReference>